<evidence type="ECO:0000313" key="1">
    <source>
        <dbReference type="EMBL" id="SFV65084.1"/>
    </source>
</evidence>
<reference evidence="1" key="1">
    <citation type="submission" date="2016-10" db="EMBL/GenBank/DDBJ databases">
        <authorList>
            <person name="de Groot N.N."/>
        </authorList>
    </citation>
    <scope>NUCLEOTIDE SEQUENCE</scope>
</reference>
<dbReference type="EMBL" id="FPHN01000178">
    <property type="protein sequence ID" value="SFV65084.1"/>
    <property type="molecule type" value="Genomic_DNA"/>
</dbReference>
<protein>
    <submittedName>
        <fullName evidence="1">Uncharacterized protein</fullName>
    </submittedName>
</protein>
<dbReference type="AlphaFoldDB" id="A0A1W1CH46"/>
<organism evidence="1">
    <name type="scientific">hydrothermal vent metagenome</name>
    <dbReference type="NCBI Taxonomy" id="652676"/>
    <lineage>
        <taxon>unclassified sequences</taxon>
        <taxon>metagenomes</taxon>
        <taxon>ecological metagenomes</taxon>
    </lineage>
</organism>
<gene>
    <name evidence="1" type="ORF">MNB_SV-14-966</name>
</gene>
<sequence>MNKFMSLLFFISVFSVAQETNIALEKTLSTKELTLYTKLLNSWFGKNVKVVSESNNSILGFPSLLISSLEYEKIKLLKSNESTNVPRRKLSLEIDSSCTTEYGKKIYNAKAGVRYTFESGFGLETGYKIMHLNSDDIEDLKKIKNDSLGLYASLVMAF</sequence>
<accession>A0A1W1CH46</accession>
<proteinExistence type="predicted"/>
<name>A0A1W1CH46_9ZZZZ</name>